<evidence type="ECO:0000313" key="2">
    <source>
        <dbReference type="Proteomes" id="UP000823388"/>
    </source>
</evidence>
<proteinExistence type="predicted"/>
<accession>A0A8T0QJC7</accession>
<evidence type="ECO:0000313" key="1">
    <source>
        <dbReference type="EMBL" id="KAG2574320.1"/>
    </source>
</evidence>
<name>A0A8T0QJC7_PANVG</name>
<comment type="caution">
    <text evidence="1">The sequence shown here is derived from an EMBL/GenBank/DDBJ whole genome shotgun (WGS) entry which is preliminary data.</text>
</comment>
<dbReference type="Proteomes" id="UP000823388">
    <property type="component" value="Chromosome 7K"/>
</dbReference>
<dbReference type="PANTHER" id="PTHR36478">
    <property type="entry name" value="OS04G0614237 PROTEIN-RELATED"/>
    <property type="match status" value="1"/>
</dbReference>
<keyword evidence="2" id="KW-1185">Reference proteome</keyword>
<dbReference type="EMBL" id="CM029049">
    <property type="protein sequence ID" value="KAG2574320.1"/>
    <property type="molecule type" value="Genomic_DNA"/>
</dbReference>
<reference evidence="1" key="1">
    <citation type="submission" date="2020-05" db="EMBL/GenBank/DDBJ databases">
        <title>WGS assembly of Panicum virgatum.</title>
        <authorList>
            <person name="Lovell J.T."/>
            <person name="Jenkins J."/>
            <person name="Shu S."/>
            <person name="Juenger T.E."/>
            <person name="Schmutz J."/>
        </authorList>
    </citation>
    <scope>NUCLEOTIDE SEQUENCE</scope>
    <source>
        <strain evidence="1">AP13</strain>
    </source>
</reference>
<organism evidence="1 2">
    <name type="scientific">Panicum virgatum</name>
    <name type="common">Blackwell switchgrass</name>
    <dbReference type="NCBI Taxonomy" id="38727"/>
    <lineage>
        <taxon>Eukaryota</taxon>
        <taxon>Viridiplantae</taxon>
        <taxon>Streptophyta</taxon>
        <taxon>Embryophyta</taxon>
        <taxon>Tracheophyta</taxon>
        <taxon>Spermatophyta</taxon>
        <taxon>Magnoliopsida</taxon>
        <taxon>Liliopsida</taxon>
        <taxon>Poales</taxon>
        <taxon>Poaceae</taxon>
        <taxon>PACMAD clade</taxon>
        <taxon>Panicoideae</taxon>
        <taxon>Panicodae</taxon>
        <taxon>Paniceae</taxon>
        <taxon>Panicinae</taxon>
        <taxon>Panicum</taxon>
        <taxon>Panicum sect. Hiantes</taxon>
    </lineage>
</organism>
<dbReference type="AlphaFoldDB" id="A0A8T0QJC7"/>
<gene>
    <name evidence="1" type="ORF">PVAP13_7KG353900</name>
</gene>
<protein>
    <submittedName>
        <fullName evidence="1">Uncharacterized protein</fullName>
    </submittedName>
</protein>
<dbReference type="PANTHER" id="PTHR36478:SF23">
    <property type="match status" value="1"/>
</dbReference>
<sequence length="226" mass="25670">MSYESRLLLGFLRELRVLNGFADGDWKLASLVSNRFARIYREPLLAAYPCFATLVADVLFLRTDHARDYVEWKVVQDKAAKMAKKMAYRVPELKDKLHFPRGPNNLYHVVSIGSSFHRRRVVKNLGRQQATDIARVYLQLKKRLPSSSQGESNGFSARELEEPLIALLEKALQAGRCCHHPEYPLQGEGFPLLQMLDREEVPLIPLSINPCAENSSKQGVPPLQIS</sequence>